<dbReference type="VEuPathDB" id="FungiDB:BON22_2603"/>
<evidence type="ECO:0000256" key="8">
    <source>
        <dbReference type="ARBA" id="ARBA00023157"/>
    </source>
</evidence>
<dbReference type="EC" id="2.4.1.-" evidence="12"/>
<dbReference type="PANTHER" id="PTHR31468:SF14">
    <property type="entry name" value="1,3-BETA-GLUCANOSYLTRANSFERASE GAS4"/>
    <property type="match status" value="1"/>
</dbReference>
<comment type="similarity">
    <text evidence="3 12">Belongs to the glycosyl hydrolase 72 family.</text>
</comment>
<keyword evidence="9" id="KW-0325">Glycoprotein</keyword>
<name>A0A061AXC7_CYBFA</name>
<protein>
    <recommendedName>
        <fullName evidence="12">1,3-beta-glucanosyltransferase</fullName>
        <ecNumber evidence="12">2.4.1.-</ecNumber>
    </recommendedName>
</protein>
<comment type="function">
    <text evidence="12">Splits internally a 1,3-beta-glucan molecule and transfers the newly generated reducing end (the donor) to the non-reducing end of another 1,3-beta-glucan molecule (the acceptor) forming a 1,3-beta linkage, resulting in the elongation of 1,3-beta-glucan chains in the cell wall.</text>
</comment>
<dbReference type="EMBL" id="LK052894">
    <property type="protein sequence ID" value="CDR42323.1"/>
    <property type="molecule type" value="Genomic_DNA"/>
</dbReference>
<evidence type="ECO:0000256" key="12">
    <source>
        <dbReference type="RuleBase" id="RU361209"/>
    </source>
</evidence>
<keyword evidence="6 12" id="KW-0732">Signal</keyword>
<dbReference type="Gene3D" id="3.20.20.80">
    <property type="entry name" value="Glycosidases"/>
    <property type="match status" value="1"/>
</dbReference>
<dbReference type="AlphaFoldDB" id="A0A061AXC7"/>
<dbReference type="PhylomeDB" id="A0A061AXC7"/>
<dbReference type="InterPro" id="IPR017853">
    <property type="entry name" value="GH"/>
</dbReference>
<evidence type="ECO:0000256" key="11">
    <source>
        <dbReference type="ARBA" id="ARBA00023316"/>
    </source>
</evidence>
<evidence type="ECO:0000256" key="9">
    <source>
        <dbReference type="ARBA" id="ARBA00023180"/>
    </source>
</evidence>
<evidence type="ECO:0000256" key="5">
    <source>
        <dbReference type="ARBA" id="ARBA00022679"/>
    </source>
</evidence>
<dbReference type="GO" id="GO:0071970">
    <property type="term" value="P:fungal-type cell wall (1-&gt;3)-beta-D-glucan biosynthetic process"/>
    <property type="evidence" value="ECO:0007669"/>
    <property type="project" value="TreeGrafter"/>
</dbReference>
<dbReference type="PANTHER" id="PTHR31468">
    <property type="entry name" value="1,3-BETA-GLUCANOSYLTRANSFERASE GAS1"/>
    <property type="match status" value="1"/>
</dbReference>
<dbReference type="InterPro" id="IPR004886">
    <property type="entry name" value="Glucanosyltransferase"/>
</dbReference>
<keyword evidence="11" id="KW-0961">Cell wall biogenesis/degradation</keyword>
<evidence type="ECO:0000256" key="3">
    <source>
        <dbReference type="ARBA" id="ARBA00007528"/>
    </source>
</evidence>
<sequence>MLFQFLPATFVTLLLLAAPAAAFTHPIGIHGRYFIDTVTRQPFFLKGIDYQPGGSSAVTESIDPLSDPNTCARDIILFQELNINTIRVYSINPDLDHDVCMSMLASAGIYLVLDVNSPLQGQHMNRYEPWTSYNEDYLEHVFKAIEQFSGYNNTLGFFAGNEIVNDKKSARNSPPFIKNLIKDMKLYIDAHSPRSIPVGYSAADDLNFRVSLSKYLECTDGSFVDSVDFYGVNTYQWCGEQTFYTSGYDALTLDYEDYVRPVFFSEFGCNAISPRVFEEVSSIFGDEMIGVFSGGLVYEYSQEPNNYGLVEIDDKGAVRLMKDFDYLKVQYTSTEIPTGERIAELYNRGGKGLKLGAQALPECEEEYDNLEITLMVDDSISSKLLKNGVDAKRGRFVTIDDNDLYTTYQIYNTDGTSFDRKYVRVTQLLDEITEYEAIRLKQLSNDSKYP</sequence>
<evidence type="ECO:0000256" key="10">
    <source>
        <dbReference type="ARBA" id="ARBA00023288"/>
    </source>
</evidence>
<dbReference type="Pfam" id="PF03198">
    <property type="entry name" value="Glyco_hydro_72"/>
    <property type="match status" value="1"/>
</dbReference>
<evidence type="ECO:0000313" key="13">
    <source>
        <dbReference type="EMBL" id="CDR42323.1"/>
    </source>
</evidence>
<feature type="chain" id="PRO_5005102628" description="1,3-beta-glucanosyltransferase" evidence="12">
    <location>
        <begin position="23"/>
        <end position="450"/>
    </location>
</feature>
<keyword evidence="4 12" id="KW-0336">GPI-anchor</keyword>
<proteinExistence type="inferred from homology"/>
<dbReference type="OrthoDB" id="421038at2759"/>
<gene>
    <name evidence="13" type="ORF">CYFA0S_09e01112g</name>
</gene>
<keyword evidence="5 12" id="KW-0808">Transferase</keyword>
<comment type="subcellular location">
    <subcellularLocation>
        <location evidence="1">Cell envelope</location>
    </subcellularLocation>
    <subcellularLocation>
        <location evidence="12">Cell membrane</location>
        <topology evidence="12">Lipid-anchor</topology>
        <topology evidence="12">GPI-anchor</topology>
    </subcellularLocation>
    <subcellularLocation>
        <location evidence="2">Membrane</location>
        <topology evidence="2">Lipid-anchor</topology>
        <topology evidence="2">GPI-anchor</topology>
    </subcellularLocation>
</comment>
<reference evidence="13" key="1">
    <citation type="journal article" date="2014" name="Genome Announc.">
        <title>Genome sequence of the yeast Cyberlindnera fabianii (Hansenula fabianii).</title>
        <authorList>
            <person name="Freel K.C."/>
            <person name="Sarilar V."/>
            <person name="Neuveglise C."/>
            <person name="Devillers H."/>
            <person name="Friedrich A."/>
            <person name="Schacherer J."/>
        </authorList>
    </citation>
    <scope>NUCLEOTIDE SEQUENCE</scope>
    <source>
        <strain evidence="13">YJS4271</strain>
    </source>
</reference>
<dbReference type="GO" id="GO:0098552">
    <property type="term" value="C:side of membrane"/>
    <property type="evidence" value="ECO:0007669"/>
    <property type="project" value="UniProtKB-KW"/>
</dbReference>
<evidence type="ECO:0000256" key="4">
    <source>
        <dbReference type="ARBA" id="ARBA00022622"/>
    </source>
</evidence>
<keyword evidence="7 12" id="KW-0472">Membrane</keyword>
<organism evidence="13">
    <name type="scientific">Cyberlindnera fabianii</name>
    <name type="common">Yeast</name>
    <name type="synonym">Hansenula fabianii</name>
    <dbReference type="NCBI Taxonomy" id="36022"/>
    <lineage>
        <taxon>Eukaryota</taxon>
        <taxon>Fungi</taxon>
        <taxon>Dikarya</taxon>
        <taxon>Ascomycota</taxon>
        <taxon>Saccharomycotina</taxon>
        <taxon>Saccharomycetes</taxon>
        <taxon>Phaffomycetales</taxon>
        <taxon>Phaffomycetaceae</taxon>
        <taxon>Cyberlindnera</taxon>
    </lineage>
</organism>
<dbReference type="GO" id="GO:0042124">
    <property type="term" value="F:1,3-beta-glucanosyltransferase activity"/>
    <property type="evidence" value="ECO:0007669"/>
    <property type="project" value="TreeGrafter"/>
</dbReference>
<evidence type="ECO:0000256" key="1">
    <source>
        <dbReference type="ARBA" id="ARBA00004196"/>
    </source>
</evidence>
<dbReference type="SUPFAM" id="SSF51445">
    <property type="entry name" value="(Trans)glycosidases"/>
    <property type="match status" value="1"/>
</dbReference>
<evidence type="ECO:0000256" key="6">
    <source>
        <dbReference type="ARBA" id="ARBA00022729"/>
    </source>
</evidence>
<evidence type="ECO:0000256" key="2">
    <source>
        <dbReference type="ARBA" id="ARBA00004589"/>
    </source>
</evidence>
<evidence type="ECO:0000256" key="7">
    <source>
        <dbReference type="ARBA" id="ARBA00023136"/>
    </source>
</evidence>
<keyword evidence="10 12" id="KW-0449">Lipoprotein</keyword>
<dbReference type="FunFam" id="3.20.20.80:FF:000032">
    <property type="entry name" value="1,3-beta-glucanosyltransferase"/>
    <property type="match status" value="1"/>
</dbReference>
<dbReference type="GO" id="GO:0005886">
    <property type="term" value="C:plasma membrane"/>
    <property type="evidence" value="ECO:0007669"/>
    <property type="project" value="UniProtKB-SubCell"/>
</dbReference>
<dbReference type="GO" id="GO:0009277">
    <property type="term" value="C:fungal-type cell wall"/>
    <property type="evidence" value="ECO:0007669"/>
    <property type="project" value="UniProtKB-ARBA"/>
</dbReference>
<dbReference type="GO" id="GO:0031505">
    <property type="term" value="P:fungal-type cell wall organization"/>
    <property type="evidence" value="ECO:0007669"/>
    <property type="project" value="TreeGrafter"/>
</dbReference>
<keyword evidence="8" id="KW-1015">Disulfide bond</keyword>
<feature type="signal peptide" evidence="12">
    <location>
        <begin position="1"/>
        <end position="22"/>
    </location>
</feature>
<accession>A0A061AXC7</accession>